<evidence type="ECO:0000313" key="1">
    <source>
        <dbReference type="EMBL" id="RZS89412.1"/>
    </source>
</evidence>
<reference evidence="1 2" key="1">
    <citation type="submission" date="2019-02" db="EMBL/GenBank/DDBJ databases">
        <title>Genomic Encyclopedia of Type Strains, Phase IV (KMG-IV): sequencing the most valuable type-strain genomes for metagenomic binning, comparative biology and taxonomic classification.</title>
        <authorList>
            <person name="Goeker M."/>
        </authorList>
    </citation>
    <scope>NUCLEOTIDE SEQUENCE [LARGE SCALE GENOMIC DNA]</scope>
    <source>
        <strain evidence="1 2">DSM 45622</strain>
    </source>
</reference>
<accession>A0A4Q7NSQ9</accession>
<dbReference type="RefSeq" id="WP_165400154.1">
    <property type="nucleotide sequence ID" value="NZ_SGXD01000002.1"/>
</dbReference>
<evidence type="ECO:0000313" key="2">
    <source>
        <dbReference type="Proteomes" id="UP000293638"/>
    </source>
</evidence>
<protein>
    <submittedName>
        <fullName evidence="1">Uncharacterized protein</fullName>
    </submittedName>
</protein>
<sequence length="67" mass="6696">MVVLVLDVADDNSSARVRVGTRATVVAVGGTDLSGVSVVRAEGGSCVTVAYAAQRDDLCEGQSATLG</sequence>
<keyword evidence="2" id="KW-1185">Reference proteome</keyword>
<name>A0A4Q7NSQ9_9ACTN</name>
<organism evidence="1 2">
    <name type="scientific">Motilibacter rhizosphaerae</name>
    <dbReference type="NCBI Taxonomy" id="598652"/>
    <lineage>
        <taxon>Bacteria</taxon>
        <taxon>Bacillati</taxon>
        <taxon>Actinomycetota</taxon>
        <taxon>Actinomycetes</taxon>
        <taxon>Motilibacterales</taxon>
        <taxon>Motilibacteraceae</taxon>
        <taxon>Motilibacter</taxon>
    </lineage>
</organism>
<comment type="caution">
    <text evidence="1">The sequence shown here is derived from an EMBL/GenBank/DDBJ whole genome shotgun (WGS) entry which is preliminary data.</text>
</comment>
<dbReference type="Proteomes" id="UP000293638">
    <property type="component" value="Unassembled WGS sequence"/>
</dbReference>
<gene>
    <name evidence="1" type="ORF">EV189_1175</name>
</gene>
<dbReference type="EMBL" id="SGXD01000002">
    <property type="protein sequence ID" value="RZS89412.1"/>
    <property type="molecule type" value="Genomic_DNA"/>
</dbReference>
<dbReference type="AlphaFoldDB" id="A0A4Q7NSQ9"/>
<proteinExistence type="predicted"/>